<dbReference type="InterPro" id="IPR008936">
    <property type="entry name" value="Rho_GTPase_activation_prot"/>
</dbReference>
<dbReference type="Gene3D" id="1.10.555.10">
    <property type="entry name" value="Rho GTPase activation protein"/>
    <property type="match status" value="1"/>
</dbReference>
<dbReference type="SMART" id="SM00109">
    <property type="entry name" value="C1"/>
    <property type="match status" value="1"/>
</dbReference>
<keyword evidence="3" id="KW-0175">Coiled coil</keyword>
<dbReference type="PROSITE" id="PS00479">
    <property type="entry name" value="ZF_DAG_PE_1"/>
    <property type="match status" value="1"/>
</dbReference>
<evidence type="ECO:0000256" key="4">
    <source>
        <dbReference type="SAM" id="MobiDB-lite"/>
    </source>
</evidence>
<evidence type="ECO:0000256" key="3">
    <source>
        <dbReference type="SAM" id="Coils"/>
    </source>
</evidence>
<dbReference type="PANTHER" id="PTHR46199">
    <property type="entry name" value="RAC GTPASE-ACTIVATING PROTEIN 1"/>
    <property type="match status" value="1"/>
</dbReference>
<protein>
    <recommendedName>
        <fullName evidence="9">Rho-GAP domain-containing protein</fullName>
    </recommendedName>
</protein>
<feature type="domain" description="Phorbol-ester/DAG-type" evidence="5">
    <location>
        <begin position="465"/>
        <end position="515"/>
    </location>
</feature>
<dbReference type="CDD" id="cd00029">
    <property type="entry name" value="C1"/>
    <property type="match status" value="1"/>
</dbReference>
<proteinExistence type="predicted"/>
<evidence type="ECO:0008006" key="9">
    <source>
        <dbReference type="Google" id="ProtNLM"/>
    </source>
</evidence>
<evidence type="ECO:0000256" key="2">
    <source>
        <dbReference type="ARBA" id="ARBA00022833"/>
    </source>
</evidence>
<dbReference type="PROSITE" id="PS50081">
    <property type="entry name" value="ZF_DAG_PE_2"/>
    <property type="match status" value="1"/>
</dbReference>
<organism evidence="7 8">
    <name type="scientific">Brugia pahangi</name>
    <name type="common">Filarial nematode worm</name>
    <dbReference type="NCBI Taxonomy" id="6280"/>
    <lineage>
        <taxon>Eukaryota</taxon>
        <taxon>Metazoa</taxon>
        <taxon>Ecdysozoa</taxon>
        <taxon>Nematoda</taxon>
        <taxon>Chromadorea</taxon>
        <taxon>Rhabditida</taxon>
        <taxon>Spirurina</taxon>
        <taxon>Spiruromorpha</taxon>
        <taxon>Filarioidea</taxon>
        <taxon>Onchocercidae</taxon>
        <taxon>Brugia</taxon>
    </lineage>
</organism>
<dbReference type="SMART" id="SM00324">
    <property type="entry name" value="RhoGAP"/>
    <property type="match status" value="1"/>
</dbReference>
<dbReference type="InterPro" id="IPR000198">
    <property type="entry name" value="RhoGAP_dom"/>
</dbReference>
<dbReference type="SUPFAM" id="SSF57889">
    <property type="entry name" value="Cysteine-rich domain"/>
    <property type="match status" value="1"/>
</dbReference>
<evidence type="ECO:0000259" key="5">
    <source>
        <dbReference type="PROSITE" id="PS50081"/>
    </source>
</evidence>
<dbReference type="GO" id="GO:0030496">
    <property type="term" value="C:midbody"/>
    <property type="evidence" value="ECO:0007669"/>
    <property type="project" value="TreeGrafter"/>
</dbReference>
<dbReference type="GO" id="GO:0007266">
    <property type="term" value="P:Rho protein signal transduction"/>
    <property type="evidence" value="ECO:0007669"/>
    <property type="project" value="TreeGrafter"/>
</dbReference>
<dbReference type="GO" id="GO:0046872">
    <property type="term" value="F:metal ion binding"/>
    <property type="evidence" value="ECO:0007669"/>
    <property type="project" value="UniProtKB-KW"/>
</dbReference>
<dbReference type="Proteomes" id="UP000278627">
    <property type="component" value="Unassembled WGS sequence"/>
</dbReference>
<dbReference type="GO" id="GO:0032154">
    <property type="term" value="C:cleavage furrow"/>
    <property type="evidence" value="ECO:0007669"/>
    <property type="project" value="TreeGrafter"/>
</dbReference>
<keyword evidence="2" id="KW-0862">Zinc</keyword>
<dbReference type="PANTHER" id="PTHR46199:SF3">
    <property type="entry name" value="RAC GTPASE-ACTIVATING PROTEIN 1"/>
    <property type="match status" value="1"/>
</dbReference>
<evidence type="ECO:0000259" key="6">
    <source>
        <dbReference type="PROSITE" id="PS50238"/>
    </source>
</evidence>
<evidence type="ECO:0000313" key="8">
    <source>
        <dbReference type="Proteomes" id="UP000278627"/>
    </source>
</evidence>
<feature type="domain" description="Rho-GAP" evidence="6">
    <location>
        <begin position="530"/>
        <end position="713"/>
    </location>
</feature>
<dbReference type="GO" id="GO:0005634">
    <property type="term" value="C:nucleus"/>
    <property type="evidence" value="ECO:0007669"/>
    <property type="project" value="TreeGrafter"/>
</dbReference>
<feature type="coiled-coil region" evidence="3">
    <location>
        <begin position="117"/>
        <end position="165"/>
    </location>
</feature>
<dbReference type="GO" id="GO:0097149">
    <property type="term" value="C:centralspindlin complex"/>
    <property type="evidence" value="ECO:0007669"/>
    <property type="project" value="TreeGrafter"/>
</dbReference>
<keyword evidence="1" id="KW-0479">Metal-binding</keyword>
<dbReference type="GO" id="GO:0000281">
    <property type="term" value="P:mitotic cytokinesis"/>
    <property type="evidence" value="ECO:0007669"/>
    <property type="project" value="TreeGrafter"/>
</dbReference>
<feature type="region of interest" description="Disordered" evidence="4">
    <location>
        <begin position="315"/>
        <end position="338"/>
    </location>
</feature>
<feature type="region of interest" description="Disordered" evidence="4">
    <location>
        <begin position="229"/>
        <end position="248"/>
    </location>
</feature>
<sequence length="1082" mass="124711">MFDTSSSQESSDVFISPYSVFSSKSSKRWPTVIDGTNRGGRSRRYSATEGEDKYWRQSPNMDKILCSGRSRKILKEYGENNHFAMTLIEKQNQLDMLKVLDLLEQMRHNWNYEKIRAEAMEDELDQGNKEKDGLRKEIRMYREQLRDARKQIAALMSDKKSMEYDIGEWERKFELVTDLLKDQSHLSMEDRQKLFANGSILNKKPTKLQETRDTHLSFSHCSSDEGNIDYDKTADISDNSSDETDESRLRNGKVYRRRVMTIYFDSISVVELIGEYFKFCSFLKFRSRSMVSLTAKRISAVASKRPKKSMLIDTVEEEVETPSKRSKNGTEIMIPMNTGNNNSPTTKIAVKRSMNNRSLSNILNKSEETMTQPTNTLTPRCGTSSTDLLVFLFLHLKLYPMGHAFCIFIERHVFCDVTFMGIICAKIYVNKVVDLWFQAQQRLYWRTPLSGTKTWTRGASISTRPHTYTNHSSILGDHCEVCNGWIGIVGKQAYKCCDCGLHIHKSCIHNAPVPCVPRTPTSRTPSKQRPRLKDLCPSTQPMIPPILIHCILALEKNRLCSEGIYRIPGDDTQVQKLLNEFQHGRSVPKLDYQDTETITSCIKQFLNKLRDPVIPSTSWEEFVNAARTDDIEALNNGIMDLPYPNRDTLAFLCAHFQKICDNCVQNKMPRNVLARCVAAIVVGPAPPHVGKDDEEKKQITVMSALLKMPPDYWPKFYNFDRGIPLINSPKCTLNDNRKLGKIPYKNPNRSILGPVETPPSGQKANFQLKTQVYMLMSIIIRHKSKHFGDNNLATEYVMNDNICRDRSRIVLNEYAETVGIAKFLVEGQSTCNFKSMPCNSLPKMKKSFIIFLSGTKFLHLLDIMENMRQNWDTEKLRADTLQEQMNTREHDYSGLQQENRMYKEQLRDARAQIATLMSDKQNLERDMVELERKFALVNELLKNDQSLLKEEDRQKLSFLNYKSSFHEPLMRERQAHHILHGVSRTLSHGEDTDYDKTADSMDISYDDSDESHLRNGKVYRRSRSLAVLPSTHSSAATVKRSKESKRMNIVEEEIVSSINLQKSFCIEMMLYYSLLCCLSRYL</sequence>
<dbReference type="GO" id="GO:0051256">
    <property type="term" value="P:mitotic spindle midzone assembly"/>
    <property type="evidence" value="ECO:0007669"/>
    <property type="project" value="TreeGrafter"/>
</dbReference>
<dbReference type="SUPFAM" id="SSF48350">
    <property type="entry name" value="GTPase activation domain, GAP"/>
    <property type="match status" value="1"/>
</dbReference>
<dbReference type="Gene3D" id="3.30.60.20">
    <property type="match status" value="1"/>
</dbReference>
<feature type="coiled-coil region" evidence="3">
    <location>
        <begin position="864"/>
        <end position="940"/>
    </location>
</feature>
<reference evidence="7 8" key="1">
    <citation type="submission" date="2018-11" db="EMBL/GenBank/DDBJ databases">
        <authorList>
            <consortium name="Pathogen Informatics"/>
        </authorList>
    </citation>
    <scope>NUCLEOTIDE SEQUENCE [LARGE SCALE GENOMIC DNA]</scope>
</reference>
<dbReference type="InterPro" id="IPR002219">
    <property type="entry name" value="PKC_DAG/PE"/>
</dbReference>
<gene>
    <name evidence="7" type="ORF">BPAG_LOCUS2810</name>
</gene>
<evidence type="ECO:0000256" key="1">
    <source>
        <dbReference type="ARBA" id="ARBA00022723"/>
    </source>
</evidence>
<dbReference type="EMBL" id="UZAD01000529">
    <property type="protein sequence ID" value="VDN83996.1"/>
    <property type="molecule type" value="Genomic_DNA"/>
</dbReference>
<dbReference type="InterPro" id="IPR046349">
    <property type="entry name" value="C1-like_sf"/>
</dbReference>
<accession>A0A3P7RHB6</accession>
<dbReference type="GO" id="GO:0051233">
    <property type="term" value="C:spindle midzone"/>
    <property type="evidence" value="ECO:0007669"/>
    <property type="project" value="TreeGrafter"/>
</dbReference>
<dbReference type="AlphaFoldDB" id="A0A3P7RHB6"/>
<dbReference type="PROSITE" id="PS50238">
    <property type="entry name" value="RHOGAP"/>
    <property type="match status" value="1"/>
</dbReference>
<name>A0A3P7RHB6_BRUPA</name>
<keyword evidence="8" id="KW-1185">Reference proteome</keyword>
<evidence type="ECO:0000313" key="7">
    <source>
        <dbReference type="EMBL" id="VDN83996.1"/>
    </source>
</evidence>
<dbReference type="GO" id="GO:0005096">
    <property type="term" value="F:GTPase activator activity"/>
    <property type="evidence" value="ECO:0007669"/>
    <property type="project" value="TreeGrafter"/>
</dbReference>
<dbReference type="Pfam" id="PF00620">
    <property type="entry name" value="RhoGAP"/>
    <property type="match status" value="1"/>
</dbReference>